<dbReference type="Gene3D" id="1.10.3720.10">
    <property type="entry name" value="MetI-like"/>
    <property type="match status" value="1"/>
</dbReference>
<evidence type="ECO:0000313" key="9">
    <source>
        <dbReference type="EMBL" id="TDY42176.1"/>
    </source>
</evidence>
<feature type="transmembrane region" description="Helical" evidence="7">
    <location>
        <begin position="100"/>
        <end position="125"/>
    </location>
</feature>
<dbReference type="CDD" id="cd06261">
    <property type="entry name" value="TM_PBP2"/>
    <property type="match status" value="1"/>
</dbReference>
<gene>
    <name evidence="9" type="ORF">C7445_11725</name>
</gene>
<dbReference type="GO" id="GO:0055085">
    <property type="term" value="P:transmembrane transport"/>
    <property type="evidence" value="ECO:0007669"/>
    <property type="project" value="InterPro"/>
</dbReference>
<comment type="subcellular location">
    <subcellularLocation>
        <location evidence="1 7">Cell membrane</location>
        <topology evidence="1 7">Multi-pass membrane protein</topology>
    </subcellularLocation>
</comment>
<evidence type="ECO:0000256" key="1">
    <source>
        <dbReference type="ARBA" id="ARBA00004651"/>
    </source>
</evidence>
<dbReference type="GO" id="GO:0005886">
    <property type="term" value="C:plasma membrane"/>
    <property type="evidence" value="ECO:0007669"/>
    <property type="project" value="UniProtKB-SubCell"/>
</dbReference>
<keyword evidence="4 7" id="KW-0812">Transmembrane</keyword>
<dbReference type="SUPFAM" id="SSF161098">
    <property type="entry name" value="MetI-like"/>
    <property type="match status" value="1"/>
</dbReference>
<proteinExistence type="inferred from homology"/>
<protein>
    <submittedName>
        <fullName evidence="9">Carbohydrate ABC transporter membrane protein 1 (CUT1 family)</fullName>
    </submittedName>
</protein>
<reference evidence="9 10" key="1">
    <citation type="submission" date="2019-03" db="EMBL/GenBank/DDBJ databases">
        <title>Genomic Encyclopedia of Type Strains, Phase IV (KMG-IV): sequencing the most valuable type-strain genomes for metagenomic binning, comparative biology and taxonomic classification.</title>
        <authorList>
            <person name="Goeker M."/>
        </authorList>
    </citation>
    <scope>NUCLEOTIDE SEQUENCE [LARGE SCALE GENOMIC DNA]</scope>
    <source>
        <strain evidence="9 10">DSM 17974</strain>
    </source>
</reference>
<dbReference type="PROSITE" id="PS50928">
    <property type="entry name" value="ABC_TM1"/>
    <property type="match status" value="1"/>
</dbReference>
<keyword evidence="10" id="KW-1185">Reference proteome</keyword>
<sequence>MRGEGVQVDFAETTATSTGAKASRKRRSANRMPMWMLFPTLFLLLLIIVVPFLIAVYTSLIDLNQYTLIHWVRAPFVGLGNFIDALKQGSALGASALRSVWVSVSFSLVTTAIITPVGVMAALMVNKPFRGRKWIRALFLLPYVLPVFVIALVWRLLFLNGTGLIDQVLSWLHIANKSTYWLIGPHTFWAMVIADAWGSWPFIYLMVLAALQSISTDQYESAYMDGAGPVRSFFSITVPNIRSILGLAVLLSTLNHFNNFTLPFIMFGTPPSPQADVLPLNVYITSFQTFNFGLGAAMSIITLIIMMIPAIFYIRMLKIGEGATR</sequence>
<evidence type="ECO:0000256" key="7">
    <source>
        <dbReference type="RuleBase" id="RU363032"/>
    </source>
</evidence>
<feature type="transmembrane region" description="Helical" evidence="7">
    <location>
        <begin position="137"/>
        <end position="157"/>
    </location>
</feature>
<dbReference type="OrthoDB" id="9809527at2"/>
<feature type="transmembrane region" description="Helical" evidence="7">
    <location>
        <begin position="232"/>
        <end position="254"/>
    </location>
</feature>
<dbReference type="RefSeq" id="WP_134160955.1">
    <property type="nucleotide sequence ID" value="NZ_SORF01000017.1"/>
</dbReference>
<dbReference type="Proteomes" id="UP000294581">
    <property type="component" value="Unassembled WGS sequence"/>
</dbReference>
<name>A0A4R8LGB1_9BACL</name>
<evidence type="ECO:0000256" key="5">
    <source>
        <dbReference type="ARBA" id="ARBA00022989"/>
    </source>
</evidence>
<evidence type="ECO:0000256" key="3">
    <source>
        <dbReference type="ARBA" id="ARBA00022475"/>
    </source>
</evidence>
<evidence type="ECO:0000256" key="4">
    <source>
        <dbReference type="ARBA" id="ARBA00022692"/>
    </source>
</evidence>
<keyword evidence="5 7" id="KW-1133">Transmembrane helix</keyword>
<dbReference type="InterPro" id="IPR000515">
    <property type="entry name" value="MetI-like"/>
</dbReference>
<comment type="caution">
    <text evidence="9">The sequence shown here is derived from an EMBL/GenBank/DDBJ whole genome shotgun (WGS) entry which is preliminary data.</text>
</comment>
<organism evidence="9 10">
    <name type="scientific">Alicyclobacillus sacchari</name>
    <dbReference type="NCBI Taxonomy" id="392010"/>
    <lineage>
        <taxon>Bacteria</taxon>
        <taxon>Bacillati</taxon>
        <taxon>Bacillota</taxon>
        <taxon>Bacilli</taxon>
        <taxon>Bacillales</taxon>
        <taxon>Alicyclobacillaceae</taxon>
        <taxon>Alicyclobacillus</taxon>
    </lineage>
</organism>
<accession>A0A4R8LGB1</accession>
<feature type="transmembrane region" description="Helical" evidence="7">
    <location>
        <begin position="292"/>
        <end position="314"/>
    </location>
</feature>
<keyword evidence="6 7" id="KW-0472">Membrane</keyword>
<dbReference type="PANTHER" id="PTHR43005:SF1">
    <property type="entry name" value="SPERMIDINE_PUTRESCINE TRANSPORT SYSTEM PERMEASE PROTEIN"/>
    <property type="match status" value="1"/>
</dbReference>
<dbReference type="Pfam" id="PF00528">
    <property type="entry name" value="BPD_transp_1"/>
    <property type="match status" value="1"/>
</dbReference>
<evidence type="ECO:0000313" key="10">
    <source>
        <dbReference type="Proteomes" id="UP000294581"/>
    </source>
</evidence>
<comment type="similarity">
    <text evidence="7">Belongs to the binding-protein-dependent transport system permease family.</text>
</comment>
<evidence type="ECO:0000256" key="6">
    <source>
        <dbReference type="ARBA" id="ARBA00023136"/>
    </source>
</evidence>
<feature type="domain" description="ABC transmembrane type-1" evidence="8">
    <location>
        <begin position="100"/>
        <end position="313"/>
    </location>
</feature>
<feature type="transmembrane region" description="Helical" evidence="7">
    <location>
        <begin position="188"/>
        <end position="211"/>
    </location>
</feature>
<evidence type="ECO:0000256" key="2">
    <source>
        <dbReference type="ARBA" id="ARBA00022448"/>
    </source>
</evidence>
<dbReference type="AlphaFoldDB" id="A0A4R8LGB1"/>
<evidence type="ECO:0000259" key="8">
    <source>
        <dbReference type="PROSITE" id="PS50928"/>
    </source>
</evidence>
<dbReference type="EMBL" id="SORF01000017">
    <property type="protein sequence ID" value="TDY42176.1"/>
    <property type="molecule type" value="Genomic_DNA"/>
</dbReference>
<keyword evidence="2 7" id="KW-0813">Transport</keyword>
<keyword evidence="3" id="KW-1003">Cell membrane</keyword>
<feature type="transmembrane region" description="Helical" evidence="7">
    <location>
        <begin position="34"/>
        <end position="57"/>
    </location>
</feature>
<dbReference type="InterPro" id="IPR035906">
    <property type="entry name" value="MetI-like_sf"/>
</dbReference>
<dbReference type="PANTHER" id="PTHR43005">
    <property type="entry name" value="BLR7065 PROTEIN"/>
    <property type="match status" value="1"/>
</dbReference>